<feature type="compositionally biased region" description="Basic and acidic residues" evidence="1">
    <location>
        <begin position="164"/>
        <end position="184"/>
    </location>
</feature>
<feature type="signal peptide" evidence="2">
    <location>
        <begin position="1"/>
        <end position="20"/>
    </location>
</feature>
<evidence type="ECO:0000256" key="2">
    <source>
        <dbReference type="SAM" id="SignalP"/>
    </source>
</evidence>
<accession>A0A517LDR6</accession>
<evidence type="ECO:0000256" key="1">
    <source>
        <dbReference type="SAM" id="MobiDB-lite"/>
    </source>
</evidence>
<feature type="chain" id="PRO_5021791171" evidence="2">
    <location>
        <begin position="21"/>
        <end position="259"/>
    </location>
</feature>
<dbReference type="Proteomes" id="UP000316270">
    <property type="component" value="Chromosome 10"/>
</dbReference>
<proteinExistence type="predicted"/>
<organism evidence="3 4">
    <name type="scientific">Venturia effusa</name>
    <dbReference type="NCBI Taxonomy" id="50376"/>
    <lineage>
        <taxon>Eukaryota</taxon>
        <taxon>Fungi</taxon>
        <taxon>Dikarya</taxon>
        <taxon>Ascomycota</taxon>
        <taxon>Pezizomycotina</taxon>
        <taxon>Dothideomycetes</taxon>
        <taxon>Pleosporomycetidae</taxon>
        <taxon>Venturiales</taxon>
        <taxon>Venturiaceae</taxon>
        <taxon>Venturia</taxon>
    </lineage>
</organism>
<dbReference type="EMBL" id="CP042194">
    <property type="protein sequence ID" value="QDS73780.1"/>
    <property type="molecule type" value="Genomic_DNA"/>
</dbReference>
<gene>
    <name evidence="3" type="ORF">FKW77_005448</name>
</gene>
<keyword evidence="2" id="KW-0732">Signal</keyword>
<evidence type="ECO:0000313" key="4">
    <source>
        <dbReference type="Proteomes" id="UP000316270"/>
    </source>
</evidence>
<feature type="compositionally biased region" description="Basic and acidic residues" evidence="1">
    <location>
        <begin position="202"/>
        <end position="234"/>
    </location>
</feature>
<protein>
    <submittedName>
        <fullName evidence="3">Uncharacterized protein</fullName>
    </submittedName>
</protein>
<dbReference type="OrthoDB" id="10516237at2759"/>
<dbReference type="AlphaFoldDB" id="A0A517LDR6"/>
<evidence type="ECO:0000313" key="3">
    <source>
        <dbReference type="EMBL" id="QDS73780.1"/>
    </source>
</evidence>
<reference evidence="3 4" key="1">
    <citation type="submission" date="2019-07" db="EMBL/GenBank/DDBJ databases">
        <title>Finished genome of Venturia effusa.</title>
        <authorList>
            <person name="Young C.A."/>
            <person name="Cox M.P."/>
            <person name="Ganley A.R.D."/>
            <person name="David W.J."/>
        </authorList>
    </citation>
    <scope>NUCLEOTIDE SEQUENCE [LARGE SCALE GENOMIC DNA]</scope>
    <source>
        <strain evidence="4">albino</strain>
    </source>
</reference>
<feature type="region of interest" description="Disordered" evidence="1">
    <location>
        <begin position="110"/>
        <end position="237"/>
    </location>
</feature>
<name>A0A517LDR6_9PEZI</name>
<feature type="compositionally biased region" description="Polar residues" evidence="1">
    <location>
        <begin position="120"/>
        <end position="134"/>
    </location>
</feature>
<feature type="compositionally biased region" description="Low complexity" evidence="1">
    <location>
        <begin position="138"/>
        <end position="156"/>
    </location>
</feature>
<sequence length="259" mass="27151">MRPSIAVGAAWLAFYPFILSAPLPSIALHLSTATSSWLRRPQLDITRERREAQLVVPDIFSPRSSQPTSSSTGPKSIITLSSSSNTLAHTKKRSFDHGIIQLNHIGDLVKDQGTEGGDQKGSSGTSINGAQASPDTVAGEATKSSTSSGESTTESADPTPIGEGHAKREEAPTKEGGRPSKGDQKGAGGEGIRGAKPPAAMVKEETKKKGEIHGGCDEVDLAKPIEERDDRNEGAHAGVRWQCKGRAKTAKASPSLAII</sequence>
<keyword evidence="4" id="KW-1185">Reference proteome</keyword>